<evidence type="ECO:0000313" key="7">
    <source>
        <dbReference type="Proteomes" id="UP000053958"/>
    </source>
</evidence>
<dbReference type="InterPro" id="IPR051019">
    <property type="entry name" value="VLCFA-Steroid_DH"/>
</dbReference>
<proteinExistence type="inferred from homology"/>
<dbReference type="GeneID" id="25318132"/>
<comment type="similarity">
    <text evidence="2 5">Belongs to the short-chain dehydrogenases/reductases (SDR) family.</text>
</comment>
<dbReference type="EMBL" id="LASV01000282">
    <property type="protein sequence ID" value="KKA20180.1"/>
    <property type="molecule type" value="Genomic_DNA"/>
</dbReference>
<evidence type="ECO:0000256" key="3">
    <source>
        <dbReference type="ARBA" id="ARBA00022857"/>
    </source>
</evidence>
<dbReference type="GO" id="GO:0016491">
    <property type="term" value="F:oxidoreductase activity"/>
    <property type="evidence" value="ECO:0007669"/>
    <property type="project" value="UniProtKB-KW"/>
</dbReference>
<keyword evidence="4" id="KW-0560">Oxidoreductase</keyword>
<reference evidence="6 7" key="1">
    <citation type="submission" date="2015-04" db="EMBL/GenBank/DDBJ databases">
        <authorList>
            <person name="Heijne W.H."/>
            <person name="Fedorova N.D."/>
            <person name="Nierman W.C."/>
            <person name="Vollebregt A.W."/>
            <person name="Zhao Z."/>
            <person name="Wu L."/>
            <person name="Kumar M."/>
            <person name="Stam H."/>
            <person name="van den Berg M.A."/>
            <person name="Pel H.J."/>
        </authorList>
    </citation>
    <scope>NUCLEOTIDE SEQUENCE [LARGE SCALE GENOMIC DNA]</scope>
    <source>
        <strain evidence="6 7">CBS 393.64</strain>
    </source>
</reference>
<dbReference type="GO" id="GO:0005783">
    <property type="term" value="C:endoplasmic reticulum"/>
    <property type="evidence" value="ECO:0007669"/>
    <property type="project" value="UniProtKB-SubCell"/>
</dbReference>
<evidence type="ECO:0000313" key="6">
    <source>
        <dbReference type="EMBL" id="KKA20180.1"/>
    </source>
</evidence>
<dbReference type="PRINTS" id="PR00081">
    <property type="entry name" value="GDHRDH"/>
</dbReference>
<dbReference type="PANTHER" id="PTHR43899:SF13">
    <property type="entry name" value="RH59310P"/>
    <property type="match status" value="1"/>
</dbReference>
<name>A0A0F4YQ18_RASE3</name>
<organism evidence="6 7">
    <name type="scientific">Rasamsonia emersonii (strain ATCC 16479 / CBS 393.64 / IMI 116815)</name>
    <dbReference type="NCBI Taxonomy" id="1408163"/>
    <lineage>
        <taxon>Eukaryota</taxon>
        <taxon>Fungi</taxon>
        <taxon>Dikarya</taxon>
        <taxon>Ascomycota</taxon>
        <taxon>Pezizomycotina</taxon>
        <taxon>Eurotiomycetes</taxon>
        <taxon>Eurotiomycetidae</taxon>
        <taxon>Eurotiales</taxon>
        <taxon>Trichocomaceae</taxon>
        <taxon>Rasamsonia</taxon>
    </lineage>
</organism>
<dbReference type="OrthoDB" id="47007at2759"/>
<dbReference type="InterPro" id="IPR020904">
    <property type="entry name" value="Sc_DH/Rdtase_CS"/>
</dbReference>
<dbReference type="SUPFAM" id="SSF51735">
    <property type="entry name" value="NAD(P)-binding Rossmann-fold domains"/>
    <property type="match status" value="1"/>
</dbReference>
<accession>A0A0F4YQ18</accession>
<dbReference type="AlphaFoldDB" id="A0A0F4YQ18"/>
<dbReference type="Proteomes" id="UP000053958">
    <property type="component" value="Unassembled WGS sequence"/>
</dbReference>
<protein>
    <submittedName>
        <fullName evidence="6">Short chain dehydrogenase/reductase</fullName>
    </submittedName>
</protein>
<dbReference type="InterPro" id="IPR036291">
    <property type="entry name" value="NAD(P)-bd_dom_sf"/>
</dbReference>
<dbReference type="STRING" id="1408163.A0A0F4YQ18"/>
<dbReference type="Pfam" id="PF00106">
    <property type="entry name" value="adh_short"/>
    <property type="match status" value="1"/>
</dbReference>
<dbReference type="InterPro" id="IPR002347">
    <property type="entry name" value="SDR_fam"/>
</dbReference>
<keyword evidence="7" id="KW-1185">Reference proteome</keyword>
<evidence type="ECO:0000256" key="4">
    <source>
        <dbReference type="ARBA" id="ARBA00023002"/>
    </source>
</evidence>
<dbReference type="PRINTS" id="PR00080">
    <property type="entry name" value="SDRFAMILY"/>
</dbReference>
<dbReference type="RefSeq" id="XP_013326792.1">
    <property type="nucleotide sequence ID" value="XM_013471338.1"/>
</dbReference>
<evidence type="ECO:0000256" key="5">
    <source>
        <dbReference type="RuleBase" id="RU000363"/>
    </source>
</evidence>
<dbReference type="PROSITE" id="PS00061">
    <property type="entry name" value="ADH_SHORT"/>
    <property type="match status" value="1"/>
</dbReference>
<gene>
    <name evidence="6" type="ORF">T310_5792</name>
</gene>
<dbReference type="PIRSF" id="PIRSF000126">
    <property type="entry name" value="11-beta-HSD1"/>
    <property type="match status" value="1"/>
</dbReference>
<evidence type="ECO:0000256" key="1">
    <source>
        <dbReference type="ARBA" id="ARBA00004240"/>
    </source>
</evidence>
<keyword evidence="3" id="KW-0521">NADP</keyword>
<dbReference type="PANTHER" id="PTHR43899">
    <property type="entry name" value="RH59310P"/>
    <property type="match status" value="1"/>
</dbReference>
<comment type="subcellular location">
    <subcellularLocation>
        <location evidence="1">Endoplasmic reticulum</location>
    </subcellularLocation>
</comment>
<evidence type="ECO:0000256" key="2">
    <source>
        <dbReference type="ARBA" id="ARBA00006484"/>
    </source>
</evidence>
<dbReference type="Gene3D" id="3.40.50.720">
    <property type="entry name" value="NAD(P)-binding Rossmann-like Domain"/>
    <property type="match status" value="1"/>
</dbReference>
<sequence>MELPRIFSYLGAATFGALLVRLAQEAYLYLRPSSLSRYRAPGKESWAFVTGASDGIGLGFAHELCRRGFNVFLHGRNPEKLLRVQEQLRTAYPTAQTKIIVFDASNPSEDMERIVREIGDAHLTVLINNVGGGTGVFQGSPYMRLQDYSHKQVQQLFNINAVFMAQLTRLLLPILQKNAPGLIMNISSAASVGMPWLTIYSGAKGFVNSFSNALAVEMRAEGQDIEVMDVIVGSVKTAANDVEEGFFIPTGWTMASAALDRVGCGWLMAWGYWRHRVQGIGLDIFPLRFMQNMTISRLRELHRVYEEKEKRK</sequence>
<comment type="caution">
    <text evidence="6">The sequence shown here is derived from an EMBL/GenBank/DDBJ whole genome shotgun (WGS) entry which is preliminary data.</text>
</comment>